<feature type="region of interest" description="Disordered" evidence="1">
    <location>
        <begin position="91"/>
        <end position="111"/>
    </location>
</feature>
<reference evidence="4 5" key="1">
    <citation type="submission" date="2014-06" db="EMBL/GenBank/DDBJ databases">
        <title>Draft genome sequence of iron oxidizing acidophile Leptospirillum ferriphilum DSM14647.</title>
        <authorList>
            <person name="Cardenas J.P."/>
            <person name="Lazcano M."/>
            <person name="Ossandon F.J."/>
            <person name="Corbett M."/>
            <person name="Holmes D.S."/>
            <person name="Watkin E."/>
        </authorList>
    </citation>
    <scope>NUCLEOTIDE SEQUENCE [LARGE SCALE GENOMIC DNA]</scope>
    <source>
        <strain evidence="4 5">DSM 14647</strain>
    </source>
</reference>
<protein>
    <recommendedName>
        <fullName evidence="3">CbbQ/NirQ/NorQ C-terminal domain-containing protein</fullName>
    </recommendedName>
</protein>
<accession>A0A094WF99</accession>
<dbReference type="RefSeq" id="WP_036080230.1">
    <property type="nucleotide sequence ID" value="NZ_JBPKCJ010000001.1"/>
</dbReference>
<evidence type="ECO:0000313" key="5">
    <source>
        <dbReference type="Proteomes" id="UP000029452"/>
    </source>
</evidence>
<evidence type="ECO:0000256" key="2">
    <source>
        <dbReference type="SAM" id="Phobius"/>
    </source>
</evidence>
<comment type="caution">
    <text evidence="4">The sequence shown here is derived from an EMBL/GenBank/DDBJ whole genome shotgun (WGS) entry which is preliminary data.</text>
</comment>
<dbReference type="AlphaFoldDB" id="A0A094WF99"/>
<dbReference type="PATRIC" id="fig|178606.4.peg.429"/>
<dbReference type="EMBL" id="JPGK01000001">
    <property type="protein sequence ID" value="KGA95215.1"/>
    <property type="molecule type" value="Genomic_DNA"/>
</dbReference>
<feature type="transmembrane region" description="Helical" evidence="2">
    <location>
        <begin position="34"/>
        <end position="52"/>
    </location>
</feature>
<dbReference type="InterPro" id="IPR027417">
    <property type="entry name" value="P-loop_NTPase"/>
</dbReference>
<dbReference type="OrthoDB" id="9781481at2"/>
<evidence type="ECO:0000313" key="4">
    <source>
        <dbReference type="EMBL" id="KGA95215.1"/>
    </source>
</evidence>
<name>A0A094WF99_9BACT</name>
<keyword evidence="2" id="KW-1133">Transmembrane helix</keyword>
<proteinExistence type="predicted"/>
<keyword evidence="2" id="KW-0472">Membrane</keyword>
<feature type="transmembrane region" description="Helical" evidence="2">
    <location>
        <begin position="5"/>
        <end position="28"/>
    </location>
</feature>
<feature type="domain" description="CbbQ/NirQ/NorQ C-terminal" evidence="3">
    <location>
        <begin position="340"/>
        <end position="391"/>
    </location>
</feature>
<dbReference type="Proteomes" id="UP000029452">
    <property type="component" value="Unassembled WGS sequence"/>
</dbReference>
<gene>
    <name evidence="4" type="ORF">LptCag_2649</name>
</gene>
<dbReference type="InterPro" id="IPR013615">
    <property type="entry name" value="CbbQ_C"/>
</dbReference>
<feature type="transmembrane region" description="Helical" evidence="2">
    <location>
        <begin position="64"/>
        <end position="84"/>
    </location>
</feature>
<evidence type="ECO:0000259" key="3">
    <source>
        <dbReference type="Pfam" id="PF08406"/>
    </source>
</evidence>
<organism evidence="4 5">
    <name type="scientific">Leptospirillum ferriphilum</name>
    <dbReference type="NCBI Taxonomy" id="178606"/>
    <lineage>
        <taxon>Bacteria</taxon>
        <taxon>Pseudomonadati</taxon>
        <taxon>Nitrospirota</taxon>
        <taxon>Nitrospiria</taxon>
        <taxon>Nitrospirales</taxon>
        <taxon>Nitrospiraceae</taxon>
        <taxon>Leptospirillum</taxon>
    </lineage>
</organism>
<evidence type="ECO:0000256" key="1">
    <source>
        <dbReference type="SAM" id="MobiDB-lite"/>
    </source>
</evidence>
<dbReference type="SUPFAM" id="SSF52540">
    <property type="entry name" value="P-loop containing nucleoside triphosphate hydrolases"/>
    <property type="match status" value="1"/>
</dbReference>
<dbReference type="Gene3D" id="3.40.50.300">
    <property type="entry name" value="P-loop containing nucleotide triphosphate hydrolases"/>
    <property type="match status" value="1"/>
</dbReference>
<keyword evidence="2" id="KW-0812">Transmembrane</keyword>
<dbReference type="Pfam" id="PF08406">
    <property type="entry name" value="CbbQ_C"/>
    <property type="match status" value="1"/>
</dbReference>
<sequence>MKNWFVALGGVLGYFALVFLYTLGAYLLVRSPPWFRYLFGFSSLSIFFGLLARTFHWASVSHIVLAESVLTGGGILFSLFWAFFSKKKPDQGVGEQPSPEDQPGKSDSPGTFLLAEVGDEEADLPVSRVREEIGTLLDAGLSVLVYGPTGSGKTSGVLMECLRERQAGDADRSILLIACSDGMEDYDLLNRPIPASPQEKARNLRAMVREHPDVRIGSLSRLFGDWDRAEGPLRSAFRRAAEGERLTIVFDELNRSSVSALNLILKSMDPVLGHYELFDFTTGERLSCPLERLVFCATCNMGEGYGQTRELDWSLLDRFPGVVFMDYDARLEKQMLIGLGVPPDLAGRMVHVALALREAHRTGNLAAPLSTRHLKNWGRLVADGADPETIASCLWVNRLVTHDRLGFPDKDQVHGIREVLGRTFRGGRKS</sequence>